<accession>A0A438JH77</accession>
<dbReference type="GO" id="GO:0003676">
    <property type="term" value="F:nucleic acid binding"/>
    <property type="evidence" value="ECO:0007669"/>
    <property type="project" value="InterPro"/>
</dbReference>
<dbReference type="InterPro" id="IPR036397">
    <property type="entry name" value="RNaseH_sf"/>
</dbReference>
<dbReference type="Gene3D" id="3.30.420.10">
    <property type="entry name" value="Ribonuclease H-like superfamily/Ribonuclease H"/>
    <property type="match status" value="1"/>
</dbReference>
<dbReference type="PANTHER" id="PTHR42648">
    <property type="entry name" value="TRANSPOSASE, PUTATIVE-RELATED"/>
    <property type="match status" value="1"/>
</dbReference>
<dbReference type="EMBL" id="QGNW01000042">
    <property type="protein sequence ID" value="RVX08316.1"/>
    <property type="molecule type" value="Genomic_DNA"/>
</dbReference>
<comment type="caution">
    <text evidence="2">The sequence shown here is derived from an EMBL/GenBank/DDBJ whole genome shotgun (WGS) entry which is preliminary data.</text>
</comment>
<organism evidence="2 3">
    <name type="scientific">Vitis vinifera</name>
    <name type="common">Grape</name>
    <dbReference type="NCBI Taxonomy" id="29760"/>
    <lineage>
        <taxon>Eukaryota</taxon>
        <taxon>Viridiplantae</taxon>
        <taxon>Streptophyta</taxon>
        <taxon>Embryophyta</taxon>
        <taxon>Tracheophyta</taxon>
        <taxon>Spermatophyta</taxon>
        <taxon>Magnoliopsida</taxon>
        <taxon>eudicotyledons</taxon>
        <taxon>Gunneridae</taxon>
        <taxon>Pentapetalae</taxon>
        <taxon>rosids</taxon>
        <taxon>Vitales</taxon>
        <taxon>Vitaceae</taxon>
        <taxon>Viteae</taxon>
        <taxon>Vitis</taxon>
    </lineage>
</organism>
<feature type="compositionally biased region" description="Polar residues" evidence="1">
    <location>
        <begin position="20"/>
        <end position="37"/>
    </location>
</feature>
<evidence type="ECO:0000256" key="1">
    <source>
        <dbReference type="SAM" id="MobiDB-lite"/>
    </source>
</evidence>
<feature type="region of interest" description="Disordered" evidence="1">
    <location>
        <begin position="1"/>
        <end position="37"/>
    </location>
</feature>
<reference evidence="2 3" key="1">
    <citation type="journal article" date="2018" name="PLoS Genet.">
        <title>Population sequencing reveals clonal diversity and ancestral inbreeding in the grapevine cultivar Chardonnay.</title>
        <authorList>
            <person name="Roach M.J."/>
            <person name="Johnson D.L."/>
            <person name="Bohlmann J."/>
            <person name="van Vuuren H.J."/>
            <person name="Jones S.J."/>
            <person name="Pretorius I.S."/>
            <person name="Schmidt S.A."/>
            <person name="Borneman A.R."/>
        </authorList>
    </citation>
    <scope>NUCLEOTIDE SEQUENCE [LARGE SCALE GENOMIC DNA]</scope>
    <source>
        <strain evidence="3">cv. Chardonnay</strain>
        <tissue evidence="2">Leaf</tissue>
    </source>
</reference>
<evidence type="ECO:0008006" key="4">
    <source>
        <dbReference type="Google" id="ProtNLM"/>
    </source>
</evidence>
<dbReference type="SUPFAM" id="SSF53098">
    <property type="entry name" value="Ribonuclease H-like"/>
    <property type="match status" value="1"/>
</dbReference>
<dbReference type="PANTHER" id="PTHR42648:SF22">
    <property type="entry name" value="REVERSE TRANSCRIPTASE TY1_COPIA-TYPE DOMAIN-CONTAINING PROTEIN"/>
    <property type="match status" value="1"/>
</dbReference>
<dbReference type="InterPro" id="IPR039537">
    <property type="entry name" value="Retrotran_Ty1/copia-like"/>
</dbReference>
<gene>
    <name evidence="2" type="ORF">CK203_017641</name>
</gene>
<evidence type="ECO:0000313" key="2">
    <source>
        <dbReference type="EMBL" id="RVX08316.1"/>
    </source>
</evidence>
<evidence type="ECO:0000313" key="3">
    <source>
        <dbReference type="Proteomes" id="UP000288805"/>
    </source>
</evidence>
<proteinExistence type="predicted"/>
<dbReference type="AlphaFoldDB" id="A0A438JH77"/>
<dbReference type="InterPro" id="IPR012337">
    <property type="entry name" value="RNaseH-like_sf"/>
</dbReference>
<dbReference type="Proteomes" id="UP000288805">
    <property type="component" value="Unassembled WGS sequence"/>
</dbReference>
<protein>
    <recommendedName>
        <fullName evidence="4">Integrase catalytic domain-containing protein</fullName>
    </recommendedName>
</protein>
<name>A0A438JH77_VITVI</name>
<sequence>MDKKNQKGKNQSKMGKGFHTDSTNAQSSKTTTAVTDNSPFTKDQLKLLYKLLGKLRSPQQPLVPLHNQKTKGSCGKLLEYTSAWKREYMFLRYLTRKTIGNAEKREGLYYLIPQDWENRAYQVKGSPTRECEISHRVSYPLRNNRCDFPFSLIHTDIWGPSRVTGIFQKFYKMITIQFDAKVKVIRSHNGGEYFSGSLNMFLMDNGIIHESSCTATPEQNSVVERKNRHLLEGENRSSEDQSQDIFPLPKWEEIISVDTQGGASGQGKNVEKIVLSCK</sequence>